<sequence>MAIGPLKARSPLGSVMPQAVICAYARTPVGKHRGALSGFTATELGTLAVRELLRRANIDPASGVIDQVYMGHVLQTGAGQAPARQVAMNAGLPVSTPCTAINKVCGSSLKAAMIAATEITAGISSLVVAGGMESMSNAPHFIRGARRGEDVSYASLESVLVHDGLKDAYTGESMGNTGETIADEHGITREQSDAFAVRSHALANKAWDEGWLDKEVFPVAGLERDEGIRSGSTMESLGGLAAVFTEDGQVTAGNSSQVSDGASAVLIASEEAAEEHGLPVLARIVGYATSGVESSRVMSAPIPTVHKLLEQTGMSMEDVDVLEHNEAFAAASCAIQMSLSASESRFNPHGGAVAIGHPLGATGTRCLMTLVNALERTGGHRGIVTICLGGGNAVAMMVERN</sequence>
<feature type="domain" description="Thiolase C-terminal" evidence="6">
    <location>
        <begin position="279"/>
        <end position="400"/>
    </location>
</feature>
<gene>
    <name evidence="7" type="primary">atoB</name>
</gene>
<dbReference type="NCBIfam" id="TIGR01930">
    <property type="entry name" value="AcCoA-C-Actrans"/>
    <property type="match status" value="1"/>
</dbReference>
<dbReference type="SUPFAM" id="SSF53901">
    <property type="entry name" value="Thiolase-like"/>
    <property type="match status" value="2"/>
</dbReference>
<accession>A0A075FTS2</accession>
<dbReference type="PANTHER" id="PTHR18919:SF107">
    <property type="entry name" value="ACETYL-COA ACETYLTRANSFERASE, CYTOSOLIC"/>
    <property type="match status" value="1"/>
</dbReference>
<keyword evidence="3" id="KW-0414">Isoprene biosynthesis</keyword>
<dbReference type="AlphaFoldDB" id="A0A075FTS2"/>
<keyword evidence="4 7" id="KW-0012">Acyltransferase</keyword>
<evidence type="ECO:0000256" key="3">
    <source>
        <dbReference type="ARBA" id="ARBA00023229"/>
    </source>
</evidence>
<name>A0A075FTS2_9EURY</name>
<dbReference type="PANTHER" id="PTHR18919">
    <property type="entry name" value="ACETYL-COA C-ACYLTRANSFERASE"/>
    <property type="match status" value="1"/>
</dbReference>
<dbReference type="PROSITE" id="PS00737">
    <property type="entry name" value="THIOLASE_2"/>
    <property type="match status" value="1"/>
</dbReference>
<protein>
    <submittedName>
        <fullName evidence="7">Acetyl-CoA acetyltransferase (AtoB)</fullName>
        <ecNumber evidence="7">2.3.1.9</ecNumber>
    </submittedName>
</protein>
<dbReference type="PROSITE" id="PS00099">
    <property type="entry name" value="THIOLASE_3"/>
    <property type="match status" value="1"/>
</dbReference>
<dbReference type="InterPro" id="IPR020616">
    <property type="entry name" value="Thiolase_N"/>
</dbReference>
<proteinExistence type="inferred from homology"/>
<dbReference type="InterPro" id="IPR002155">
    <property type="entry name" value="Thiolase"/>
</dbReference>
<evidence type="ECO:0000256" key="4">
    <source>
        <dbReference type="ARBA" id="ARBA00023315"/>
    </source>
</evidence>
<dbReference type="Gene3D" id="3.40.47.10">
    <property type="match status" value="2"/>
</dbReference>
<reference evidence="7" key="1">
    <citation type="journal article" date="2014" name="Genome Biol. Evol.">
        <title>Pangenome evidence for extensive interdomain horizontal transfer affecting lineage core and shell genes in uncultured planktonic thaumarchaeota and euryarchaeota.</title>
        <authorList>
            <person name="Deschamps P."/>
            <person name="Zivanovic Y."/>
            <person name="Moreira D."/>
            <person name="Rodriguez-Valera F."/>
            <person name="Lopez-Garcia P."/>
        </authorList>
    </citation>
    <scope>NUCLEOTIDE SEQUENCE</scope>
</reference>
<evidence type="ECO:0000256" key="1">
    <source>
        <dbReference type="ARBA" id="ARBA00010982"/>
    </source>
</evidence>
<evidence type="ECO:0000256" key="2">
    <source>
        <dbReference type="ARBA" id="ARBA00022679"/>
    </source>
</evidence>
<dbReference type="EC" id="2.3.1.9" evidence="7"/>
<comment type="similarity">
    <text evidence="1">Belongs to the thiolase-like superfamily. Thiolase family.</text>
</comment>
<feature type="domain" description="Thiolase N-terminal" evidence="5">
    <location>
        <begin position="20"/>
        <end position="271"/>
    </location>
</feature>
<dbReference type="CDD" id="cd00751">
    <property type="entry name" value="thiolase"/>
    <property type="match status" value="1"/>
</dbReference>
<evidence type="ECO:0000313" key="7">
    <source>
        <dbReference type="EMBL" id="AIE94768.1"/>
    </source>
</evidence>
<dbReference type="Pfam" id="PF00108">
    <property type="entry name" value="Thiolase_N"/>
    <property type="match status" value="1"/>
</dbReference>
<dbReference type="EMBL" id="KF900430">
    <property type="protein sequence ID" value="AIE94768.1"/>
    <property type="molecule type" value="Genomic_DNA"/>
</dbReference>
<dbReference type="GO" id="GO:0003985">
    <property type="term" value="F:acetyl-CoA C-acetyltransferase activity"/>
    <property type="evidence" value="ECO:0007669"/>
    <property type="project" value="UniProtKB-EC"/>
</dbReference>
<dbReference type="InterPro" id="IPR020610">
    <property type="entry name" value="Thiolase_AS"/>
</dbReference>
<dbReference type="InterPro" id="IPR016039">
    <property type="entry name" value="Thiolase-like"/>
</dbReference>
<dbReference type="InterPro" id="IPR020613">
    <property type="entry name" value="Thiolase_CS"/>
</dbReference>
<dbReference type="InterPro" id="IPR020617">
    <property type="entry name" value="Thiolase_C"/>
</dbReference>
<dbReference type="Pfam" id="PF02803">
    <property type="entry name" value="Thiolase_C"/>
    <property type="match status" value="1"/>
</dbReference>
<keyword evidence="2 7" id="KW-0808">Transferase</keyword>
<dbReference type="GO" id="GO:0008299">
    <property type="term" value="P:isoprenoid biosynthetic process"/>
    <property type="evidence" value="ECO:0007669"/>
    <property type="project" value="UniProtKB-KW"/>
</dbReference>
<evidence type="ECO:0000259" key="5">
    <source>
        <dbReference type="Pfam" id="PF00108"/>
    </source>
</evidence>
<organism evidence="7">
    <name type="scientific">uncultured marine group II/III euryarchaeote AD1000_51_G10</name>
    <dbReference type="NCBI Taxonomy" id="1457781"/>
    <lineage>
        <taxon>Archaea</taxon>
        <taxon>Methanobacteriati</taxon>
        <taxon>Methanobacteriota</taxon>
        <taxon>environmental samples</taxon>
    </lineage>
</organism>
<dbReference type="PIRSF" id="PIRSF000429">
    <property type="entry name" value="Ac-CoA_Ac_transf"/>
    <property type="match status" value="1"/>
</dbReference>
<evidence type="ECO:0000259" key="6">
    <source>
        <dbReference type="Pfam" id="PF02803"/>
    </source>
</evidence>